<dbReference type="Proteomes" id="UP001057402">
    <property type="component" value="Chromosome 7"/>
</dbReference>
<name>A0ACB9P7M1_9MYRT</name>
<protein>
    <submittedName>
        <fullName evidence="1">Uncharacterized protein</fullName>
    </submittedName>
</protein>
<accession>A0ACB9P7M1</accession>
<keyword evidence="2" id="KW-1185">Reference proteome</keyword>
<evidence type="ECO:0000313" key="2">
    <source>
        <dbReference type="Proteomes" id="UP001057402"/>
    </source>
</evidence>
<dbReference type="EMBL" id="CM042886">
    <property type="protein sequence ID" value="KAI4342875.1"/>
    <property type="molecule type" value="Genomic_DNA"/>
</dbReference>
<sequence length="192" mass="22269">MLHYRSLPIRVARTLLLGLPLLLGISVETQKIKIEVLRHREGYPRSEAIRFGLIPRAGAESPPQVIEAEMDISSQLPWMKELLHNWRWTFYVWSSLYTYTLLLMVVLCCCRWLVLPQAAPPSAEEEEEGKRVTREEEEEGPGTEREREMEMEETMRRWEQRRRRRRKRKAILMSGSGGGAESSSALTEEDGG</sequence>
<reference evidence="2" key="1">
    <citation type="journal article" date="2023" name="Front. Plant Sci.">
        <title>Chromosomal-level genome assembly of Melastoma candidum provides insights into trichome evolution.</title>
        <authorList>
            <person name="Zhong Y."/>
            <person name="Wu W."/>
            <person name="Sun C."/>
            <person name="Zou P."/>
            <person name="Liu Y."/>
            <person name="Dai S."/>
            <person name="Zhou R."/>
        </authorList>
    </citation>
    <scope>NUCLEOTIDE SEQUENCE [LARGE SCALE GENOMIC DNA]</scope>
</reference>
<comment type="caution">
    <text evidence="1">The sequence shown here is derived from an EMBL/GenBank/DDBJ whole genome shotgun (WGS) entry which is preliminary data.</text>
</comment>
<proteinExistence type="predicted"/>
<gene>
    <name evidence="1" type="ORF">MLD38_027441</name>
</gene>
<organism evidence="1 2">
    <name type="scientific">Melastoma candidum</name>
    <dbReference type="NCBI Taxonomy" id="119954"/>
    <lineage>
        <taxon>Eukaryota</taxon>
        <taxon>Viridiplantae</taxon>
        <taxon>Streptophyta</taxon>
        <taxon>Embryophyta</taxon>
        <taxon>Tracheophyta</taxon>
        <taxon>Spermatophyta</taxon>
        <taxon>Magnoliopsida</taxon>
        <taxon>eudicotyledons</taxon>
        <taxon>Gunneridae</taxon>
        <taxon>Pentapetalae</taxon>
        <taxon>rosids</taxon>
        <taxon>malvids</taxon>
        <taxon>Myrtales</taxon>
        <taxon>Melastomataceae</taxon>
        <taxon>Melastomatoideae</taxon>
        <taxon>Melastomateae</taxon>
        <taxon>Melastoma</taxon>
    </lineage>
</organism>
<evidence type="ECO:0000313" key="1">
    <source>
        <dbReference type="EMBL" id="KAI4342875.1"/>
    </source>
</evidence>